<evidence type="ECO:0000256" key="2">
    <source>
        <dbReference type="ARBA" id="ARBA00022737"/>
    </source>
</evidence>
<dbReference type="InterPro" id="IPR002048">
    <property type="entry name" value="EF_hand_dom"/>
</dbReference>
<organism evidence="5">
    <name type="scientific">Prymnesium polylepis</name>
    <dbReference type="NCBI Taxonomy" id="72548"/>
    <lineage>
        <taxon>Eukaryota</taxon>
        <taxon>Haptista</taxon>
        <taxon>Haptophyta</taxon>
        <taxon>Prymnesiophyceae</taxon>
        <taxon>Prymnesiales</taxon>
        <taxon>Prymnesiaceae</taxon>
        <taxon>Prymnesium</taxon>
    </lineage>
</organism>
<evidence type="ECO:0000256" key="1">
    <source>
        <dbReference type="ARBA" id="ARBA00022723"/>
    </source>
</evidence>
<keyword evidence="1" id="KW-0479">Metal-binding</keyword>
<feature type="domain" description="EF-hand" evidence="4">
    <location>
        <begin position="181"/>
        <end position="216"/>
    </location>
</feature>
<feature type="domain" description="EF-hand" evidence="4">
    <location>
        <begin position="44"/>
        <end position="79"/>
    </location>
</feature>
<keyword evidence="2" id="KW-0677">Repeat</keyword>
<evidence type="ECO:0000256" key="3">
    <source>
        <dbReference type="ARBA" id="ARBA00022837"/>
    </source>
</evidence>
<dbReference type="Pfam" id="PF13499">
    <property type="entry name" value="EF-hand_7"/>
    <property type="match status" value="1"/>
</dbReference>
<dbReference type="PROSITE" id="PS00018">
    <property type="entry name" value="EF_HAND_1"/>
    <property type="match status" value="3"/>
</dbReference>
<evidence type="ECO:0000259" key="4">
    <source>
        <dbReference type="PROSITE" id="PS50222"/>
    </source>
</evidence>
<dbReference type="CDD" id="cd00051">
    <property type="entry name" value="EFh"/>
    <property type="match status" value="2"/>
</dbReference>
<gene>
    <name evidence="5" type="ORF">CPOL0286_LOCUS12990</name>
</gene>
<protein>
    <recommendedName>
        <fullName evidence="4">EF-hand domain-containing protein</fullName>
    </recommendedName>
</protein>
<dbReference type="InterPro" id="IPR018247">
    <property type="entry name" value="EF_Hand_1_Ca_BS"/>
</dbReference>
<dbReference type="SMART" id="SM00054">
    <property type="entry name" value="EFh"/>
    <property type="match status" value="3"/>
</dbReference>
<sequence length="260" mass="29870">MDAADDAELEHWIQGQDMDITRKGVVTDKDVVLAHALLRDHVGKRFGHLQRAFRLFDEDKSGKLSRREMLRVLMIFNMHTTPARVFDRLMEFCEPDADGVDYAAFAKLLTTDTQDVIAKLGVTRDGQNALTMALDPDSSHDAELQFWIDRHTNVLPVHHPGPVTREEIAQAHRMIRLKFEDRFVHLERAFRMIDDDKSGQLGQKEMLRVLMMFNLHKINAKVLDELIKMADNDKDGRINYAEFCAMVTTPTAQLMARAKK</sequence>
<feature type="domain" description="EF-hand" evidence="4">
    <location>
        <begin position="218"/>
        <end position="253"/>
    </location>
</feature>
<proteinExistence type="predicted"/>
<dbReference type="AlphaFoldDB" id="A0A7S4IW82"/>
<dbReference type="EMBL" id="HBKO01028348">
    <property type="protein sequence ID" value="CAE2241336.1"/>
    <property type="molecule type" value="Transcribed_RNA"/>
</dbReference>
<dbReference type="Pfam" id="PF13405">
    <property type="entry name" value="EF-hand_6"/>
    <property type="match status" value="1"/>
</dbReference>
<dbReference type="PROSITE" id="PS50222">
    <property type="entry name" value="EF_HAND_2"/>
    <property type="match status" value="3"/>
</dbReference>
<keyword evidence="3" id="KW-0106">Calcium</keyword>
<dbReference type="GO" id="GO:0005509">
    <property type="term" value="F:calcium ion binding"/>
    <property type="evidence" value="ECO:0007669"/>
    <property type="project" value="InterPro"/>
</dbReference>
<dbReference type="PANTHER" id="PTHR45942">
    <property type="entry name" value="PROTEIN PHOSPATASE 3 REGULATORY SUBUNIT B ALPHA ISOFORM TYPE 1"/>
    <property type="match status" value="1"/>
</dbReference>
<dbReference type="Gene3D" id="1.10.238.10">
    <property type="entry name" value="EF-hand"/>
    <property type="match status" value="2"/>
</dbReference>
<dbReference type="SUPFAM" id="SSF47473">
    <property type="entry name" value="EF-hand"/>
    <property type="match status" value="2"/>
</dbReference>
<dbReference type="InterPro" id="IPR011992">
    <property type="entry name" value="EF-hand-dom_pair"/>
</dbReference>
<reference evidence="5" key="1">
    <citation type="submission" date="2021-01" db="EMBL/GenBank/DDBJ databases">
        <authorList>
            <person name="Corre E."/>
            <person name="Pelletier E."/>
            <person name="Niang G."/>
            <person name="Scheremetjew M."/>
            <person name="Finn R."/>
            <person name="Kale V."/>
            <person name="Holt S."/>
            <person name="Cochrane G."/>
            <person name="Meng A."/>
            <person name="Brown T."/>
            <person name="Cohen L."/>
        </authorList>
    </citation>
    <scope>NUCLEOTIDE SEQUENCE</scope>
    <source>
        <strain evidence="5">UIO037</strain>
    </source>
</reference>
<name>A0A7S4IW82_9EUKA</name>
<evidence type="ECO:0000313" key="5">
    <source>
        <dbReference type="EMBL" id="CAE2241336.1"/>
    </source>
</evidence>
<accession>A0A7S4IW82</accession>